<dbReference type="PANTHER" id="PTHR10039">
    <property type="entry name" value="AMELOGENIN"/>
    <property type="match status" value="1"/>
</dbReference>
<evidence type="ECO:0000259" key="2">
    <source>
        <dbReference type="Pfam" id="PF24883"/>
    </source>
</evidence>
<dbReference type="InterPro" id="IPR056693">
    <property type="entry name" value="DUF7791"/>
</dbReference>
<proteinExistence type="predicted"/>
<sequence length="1050" mass="119854">MDPLTAISLAGNIIAFVDFGFKAVNAAREIKESVSGSTAENDHLKFLTTQIQGHTQALQKHVPVSGMTPEEQGLDKLVQECQSLSGDLLKLLQNLQAKSSNKSKRDAISTMFRNLRKKNEKGDLFTRLQRCQEQLHFQISQMDRQDAQTKLSSIINSRKSQDLELQKLSKQVESLQNGVHVTSLSPELLADIRRLLNVTDDTMSKIIQATLLKALEQDKMGDRYDAVETAYKKTFDWLFDDKHKSGNHRPIFTKVDKKRQSVRETFANWLSRGGGVFHISGKPGAGKSTLMKYICENDRTLQLLNDWAGAKRLVLAKFFFWRYGTEVQKSWNGLIRYLLLSIVSECPHLIESIFPKQWKSVRDSKPCHFSAVDIDRTFTDLMKRKDVFEKHKFAFVIDGLDEFVGRDDELVASLFSWVNSWPTDIKICVSSRELPIFQQRFSECPKFRIHELTEPDMRIMVKTTMERNPDFNVMLGSERLVHEDLIDSLVIRAEGVFLWLTLALKTLEQGLLLEDSVNDLRKKIYSFPKEVENLFGAIFETIKTDLHPLDSERALRTLGFVTTLSHSSIRLTELEASFLDDYGDDMEFAENMNVAVHVEERQNRLRRCRKQIEGRCRGLLNIVEKDWNWTPQFGIRYGDIAFTHRSLVEYFSRPDVMAYLEPYSHPNDIASFKCQAALAELKCAAPYLLKCKYNGESEEQRLASTREEPFEATGSVQRLATCTCYDIYNLGSLQSSLVMRMLQPLNLFAERFLDPPSFNRFAVSLDYDNHQAFKLLGLDVFLEVASQASFSFPLKAASLGMYDLSRTAGHDRALLERQLAQDPDTLRYLVHHQIGMVVCGKVGHTKEMLRAMLGCLELGASPQDKAYPLEFPQIHPMSANLWQHAVWIFFIHRCILLPQPFLLALIIYGADTSVWLEFDLTCPPEEGAAFVNWQFGSERKVLFERMPLDPDAIGNIKLLELAKESGGILSLRHILQFWCPSSVHKFDKLSELKASHGGSGSEVDDVEYLKRLCGLDVENWNEAEWTVPETLLTPMPSSDEIETPSLSFED</sequence>
<dbReference type="AlphaFoldDB" id="A0A8J5TMX5"/>
<evidence type="ECO:0000313" key="5">
    <source>
        <dbReference type="Proteomes" id="UP000694050"/>
    </source>
</evidence>
<evidence type="ECO:0000256" key="1">
    <source>
        <dbReference type="ARBA" id="ARBA00022737"/>
    </source>
</evidence>
<dbReference type="EMBL" id="JAELUQ010000013">
    <property type="protein sequence ID" value="KAG7404418.1"/>
    <property type="molecule type" value="Genomic_DNA"/>
</dbReference>
<dbReference type="InterPro" id="IPR056884">
    <property type="entry name" value="NPHP3-like_N"/>
</dbReference>
<dbReference type="PANTHER" id="PTHR10039:SF5">
    <property type="entry name" value="NACHT DOMAIN-CONTAINING PROTEIN"/>
    <property type="match status" value="1"/>
</dbReference>
<dbReference type="Pfam" id="PF24883">
    <property type="entry name" value="NPHP3_N"/>
    <property type="match status" value="1"/>
</dbReference>
<name>A0A8J5TMX5_FUSOX</name>
<dbReference type="Pfam" id="PF25053">
    <property type="entry name" value="DUF7791"/>
    <property type="match status" value="1"/>
</dbReference>
<protein>
    <recommendedName>
        <fullName evidence="6">NACHT domain-containing protein</fullName>
    </recommendedName>
</protein>
<evidence type="ECO:0000259" key="3">
    <source>
        <dbReference type="Pfam" id="PF25053"/>
    </source>
</evidence>
<evidence type="ECO:0008006" key="6">
    <source>
        <dbReference type="Google" id="ProtNLM"/>
    </source>
</evidence>
<dbReference type="Proteomes" id="UP000694050">
    <property type="component" value="Unassembled WGS sequence"/>
</dbReference>
<feature type="domain" description="DUF7791" evidence="3">
    <location>
        <begin position="567"/>
        <end position="684"/>
    </location>
</feature>
<reference evidence="4" key="1">
    <citation type="submission" date="2021-04" db="EMBL/GenBank/DDBJ databases">
        <title>First draft genome resource for Brassicaceae pathogens Fusarium oxysporum f. sp. raphani and Fusarium oxysporum f. sp. rapae.</title>
        <authorList>
            <person name="Asai S."/>
        </authorList>
    </citation>
    <scope>NUCLEOTIDE SEQUENCE</scope>
    <source>
        <strain evidence="4">Tf1208</strain>
    </source>
</reference>
<accession>A0A8J5TMX5</accession>
<comment type="caution">
    <text evidence="4">The sequence shown here is derived from an EMBL/GenBank/DDBJ whole genome shotgun (WGS) entry which is preliminary data.</text>
</comment>
<gene>
    <name evidence="4" type="ORF">Forpe1208_v015781</name>
</gene>
<feature type="domain" description="Nephrocystin 3-like N-terminal" evidence="2">
    <location>
        <begin position="264"/>
        <end position="432"/>
    </location>
</feature>
<organism evidence="4 5">
    <name type="scientific">Fusarium oxysporum f. sp. rapae</name>
    <dbReference type="NCBI Taxonomy" id="485398"/>
    <lineage>
        <taxon>Eukaryota</taxon>
        <taxon>Fungi</taxon>
        <taxon>Dikarya</taxon>
        <taxon>Ascomycota</taxon>
        <taxon>Pezizomycotina</taxon>
        <taxon>Sordariomycetes</taxon>
        <taxon>Hypocreomycetidae</taxon>
        <taxon>Hypocreales</taxon>
        <taxon>Nectriaceae</taxon>
        <taxon>Fusarium</taxon>
        <taxon>Fusarium oxysporum species complex</taxon>
    </lineage>
</organism>
<evidence type="ECO:0000313" key="4">
    <source>
        <dbReference type="EMBL" id="KAG7404418.1"/>
    </source>
</evidence>
<keyword evidence="1" id="KW-0677">Repeat</keyword>